<dbReference type="STRING" id="2060906.A0A0H1B8P3"/>
<organism evidence="2 3">
    <name type="scientific">Blastomyces silverae</name>
    <dbReference type="NCBI Taxonomy" id="2060906"/>
    <lineage>
        <taxon>Eukaryota</taxon>
        <taxon>Fungi</taxon>
        <taxon>Dikarya</taxon>
        <taxon>Ascomycota</taxon>
        <taxon>Pezizomycotina</taxon>
        <taxon>Eurotiomycetes</taxon>
        <taxon>Eurotiomycetidae</taxon>
        <taxon>Onygenales</taxon>
        <taxon>Ajellomycetaceae</taxon>
        <taxon>Blastomyces</taxon>
    </lineage>
</organism>
<sequence length="668" mass="69538">MESSPLTLAHSHARNALFETRKSNPVAASEEHDLAAGEFSTAAQGTLDPDALRTLQLLEKHHKRLAEILRFQHEHPVASSPESVNSPPSTLSTAQHNKFISPGAGGGSPSVAAPSLENAHQPPRLPTQHRSLQRDTSSIASNLASARGIPSHPPRGSLVSPTVSAQNAGAQMAGASLRTRLEGTSLDAVNAELKALPSISSKRKPSWAPTAISPTDIVDQQAVPPEPSETPRLGFGFPKDESFQRFYSTFEGLISKLSGPLAFASLPLGIDPASQKSAADTKLDRSPASADTTSHFTGQPDVNKLVSGAALRALRGRDGSNGPPGHANPAESFYVVPTAGGTISYAGILSRAEKEVRRNSLGDSHDDDFVDARESPLPPESSPTATASNRDRKATGGRRRGGGGGGLERSTTQAAPHPNTKTLEELQMENQALKHLSDTLSKRLHMWEVNAQSSSLALQQSLKAMQHQSVSSPARQLSPVSSATPQVSHVHGTQSTSPLPSAGGAGAPSAEGAAAGLQSSSRAGGADAARLMELEERARRSERELQRVGRENEKLRDVVGRYRDRWEKLKEGARVRREGGNGGGGNTNNGGDKGKPVEKSKSAATAALASTTLVDEGAAAVNRDGGNSTAAGGEGGAAGGGRGGGSGAGEGERKRQDEDENAKGLLDD</sequence>
<evidence type="ECO:0000313" key="3">
    <source>
        <dbReference type="Proteomes" id="UP000053573"/>
    </source>
</evidence>
<evidence type="ECO:0000313" key="2">
    <source>
        <dbReference type="EMBL" id="KLJ05636.1"/>
    </source>
</evidence>
<feature type="compositionally biased region" description="Basic and acidic residues" evidence="1">
    <location>
        <begin position="592"/>
        <end position="601"/>
    </location>
</feature>
<feature type="region of interest" description="Disordered" evidence="1">
    <location>
        <begin position="277"/>
        <end position="301"/>
    </location>
</feature>
<feature type="compositionally biased region" description="Polar residues" evidence="1">
    <location>
        <begin position="467"/>
        <end position="496"/>
    </location>
</feature>
<keyword evidence="3" id="KW-1185">Reference proteome</keyword>
<dbReference type="AlphaFoldDB" id="A0A0H1B8P3"/>
<dbReference type="Gene3D" id="1.20.58.80">
    <property type="entry name" value="Phosphotransferase system, lactose/cellobiose-type IIA subunit"/>
    <property type="match status" value="1"/>
</dbReference>
<dbReference type="Proteomes" id="UP000053573">
    <property type="component" value="Unassembled WGS sequence"/>
</dbReference>
<feature type="compositionally biased region" description="Low complexity" evidence="1">
    <location>
        <begin position="602"/>
        <end position="613"/>
    </location>
</feature>
<evidence type="ECO:0000256" key="1">
    <source>
        <dbReference type="SAM" id="MobiDB-lite"/>
    </source>
</evidence>
<dbReference type="EMBL" id="LDEV01003574">
    <property type="protein sequence ID" value="KLJ05636.1"/>
    <property type="molecule type" value="Genomic_DNA"/>
</dbReference>
<reference evidence="3" key="1">
    <citation type="journal article" date="2015" name="PLoS Genet.">
        <title>The dynamic genome and transcriptome of the human fungal pathogen Blastomyces and close relative Emmonsia.</title>
        <authorList>
            <person name="Munoz J.F."/>
            <person name="Gauthier G.M."/>
            <person name="Desjardins C.A."/>
            <person name="Gallo J.E."/>
            <person name="Holder J."/>
            <person name="Sullivan T.D."/>
            <person name="Marty A.J."/>
            <person name="Carmen J.C."/>
            <person name="Chen Z."/>
            <person name="Ding L."/>
            <person name="Gujja S."/>
            <person name="Magrini V."/>
            <person name="Misas E."/>
            <person name="Mitreva M."/>
            <person name="Priest M."/>
            <person name="Saif S."/>
            <person name="Whiston E.A."/>
            <person name="Young S."/>
            <person name="Zeng Q."/>
            <person name="Goldman W.E."/>
            <person name="Mardis E.R."/>
            <person name="Taylor J.W."/>
            <person name="McEwen J.G."/>
            <person name="Clay O.K."/>
            <person name="Klein B.S."/>
            <person name="Cuomo C.A."/>
        </authorList>
    </citation>
    <scope>NUCLEOTIDE SEQUENCE [LARGE SCALE GENOMIC DNA]</scope>
    <source>
        <strain evidence="3">UAMH 139</strain>
    </source>
</reference>
<dbReference type="PANTHER" id="PTHR40130:SF1">
    <property type="entry name" value="SPINDLE POLE BODY-ASSOCIATED PROTEIN CUT12 DOMAIN-CONTAINING PROTEIN"/>
    <property type="match status" value="1"/>
</dbReference>
<feature type="region of interest" description="Disordered" evidence="1">
    <location>
        <begin position="357"/>
        <end position="419"/>
    </location>
</feature>
<feature type="compositionally biased region" description="Polar residues" evidence="1">
    <location>
        <begin position="80"/>
        <end position="98"/>
    </location>
</feature>
<gene>
    <name evidence="2" type="ORF">EMPG_09345</name>
</gene>
<feature type="compositionally biased region" description="Basic and acidic residues" evidence="1">
    <location>
        <begin position="650"/>
        <end position="668"/>
    </location>
</feature>
<feature type="region of interest" description="Disordered" evidence="1">
    <location>
        <begin position="76"/>
        <end position="136"/>
    </location>
</feature>
<comment type="caution">
    <text evidence="2">The sequence shown here is derived from an EMBL/GenBank/DDBJ whole genome shotgun (WGS) entry which is preliminary data.</text>
</comment>
<protein>
    <submittedName>
        <fullName evidence="2">Uncharacterized protein</fullName>
    </submittedName>
</protein>
<accession>A0A0H1B8P3</accession>
<dbReference type="PANTHER" id="PTHR40130">
    <property type="entry name" value="EXPRESSED PROTEIN"/>
    <property type="match status" value="1"/>
</dbReference>
<feature type="region of interest" description="Disordered" evidence="1">
    <location>
        <begin position="467"/>
        <end position="668"/>
    </location>
</feature>
<dbReference type="OrthoDB" id="3197614at2759"/>
<feature type="compositionally biased region" description="Low complexity" evidence="1">
    <location>
        <begin position="497"/>
        <end position="529"/>
    </location>
</feature>
<feature type="compositionally biased region" description="Gly residues" evidence="1">
    <location>
        <begin position="632"/>
        <end position="649"/>
    </location>
</feature>
<feature type="compositionally biased region" description="Basic and acidic residues" evidence="1">
    <location>
        <begin position="530"/>
        <end position="579"/>
    </location>
</feature>
<name>A0A0H1B8P3_9EURO</name>
<proteinExistence type="predicted"/>